<keyword evidence="2" id="KW-1003">Cell membrane</keyword>
<evidence type="ECO:0000256" key="4">
    <source>
        <dbReference type="ARBA" id="ARBA00022679"/>
    </source>
</evidence>
<dbReference type="PANTHER" id="PTHR30606">
    <property type="entry name" value="LIPID A BIOSYNTHESIS LAUROYL ACYLTRANSFERASE"/>
    <property type="match status" value="1"/>
</dbReference>
<reference evidence="7" key="1">
    <citation type="submission" date="2020-02" db="EMBL/GenBank/DDBJ databases">
        <authorList>
            <person name="Meier V. D."/>
        </authorList>
    </citation>
    <scope>NUCLEOTIDE SEQUENCE</scope>
    <source>
        <strain evidence="7">AVDCRST_MAG26</strain>
    </source>
</reference>
<dbReference type="EMBL" id="CADCTK010000484">
    <property type="protein sequence ID" value="CAA9256330.1"/>
    <property type="molecule type" value="Genomic_DNA"/>
</dbReference>
<dbReference type="GO" id="GO:0009247">
    <property type="term" value="P:glycolipid biosynthetic process"/>
    <property type="evidence" value="ECO:0007669"/>
    <property type="project" value="UniProtKB-ARBA"/>
</dbReference>
<comment type="subcellular location">
    <subcellularLocation>
        <location evidence="1">Cell inner membrane</location>
    </subcellularLocation>
</comment>
<sequence>MAQATQLPEQRTQTNPIDRVVQSRPPAAGSIIRPAMRANAYRLAMRVLPLIPPPFAYWFCERLSLLGQRVSVWPRVQRNLGYVVPGETPSTYRRLGLAVMAGLLKNYYDLLRSHAVSAAELAETVETRGLDNLLAALARGKGVLVAVPHMGNVQLAAEPIVARVNTPILTIVEKMQDPAIHAIMNGLRRRENVSVVEIGPESAREVVRTLRAGNIVVLASDRTVAGATVEVKFFGATARVPSGPALLALRTGASLLTAYTYRQPDNRSVVVVDPPLVPERTGDLQADVQRTMQAVMYVLESYIRSRPAQWLMTESVWVDE</sequence>
<evidence type="ECO:0000256" key="6">
    <source>
        <dbReference type="ARBA" id="ARBA00023315"/>
    </source>
</evidence>
<proteinExistence type="predicted"/>
<evidence type="ECO:0000256" key="1">
    <source>
        <dbReference type="ARBA" id="ARBA00004533"/>
    </source>
</evidence>
<dbReference type="PANTHER" id="PTHR30606:SF10">
    <property type="entry name" value="PHOSPHATIDYLINOSITOL MANNOSIDE ACYLTRANSFERASE"/>
    <property type="match status" value="1"/>
</dbReference>
<dbReference type="InterPro" id="IPR004960">
    <property type="entry name" value="LipA_acyltrans"/>
</dbReference>
<protein>
    <recommendedName>
        <fullName evidence="8">Lysophospholipid acyltransferase family protein</fullName>
    </recommendedName>
</protein>
<dbReference type="AlphaFoldDB" id="A0A6J4IM33"/>
<dbReference type="Pfam" id="PF03279">
    <property type="entry name" value="Lip_A_acyltrans"/>
    <property type="match status" value="1"/>
</dbReference>
<gene>
    <name evidence="7" type="ORF">AVDCRST_MAG26-2120</name>
</gene>
<evidence type="ECO:0000256" key="3">
    <source>
        <dbReference type="ARBA" id="ARBA00022519"/>
    </source>
</evidence>
<dbReference type="GO" id="GO:0016746">
    <property type="term" value="F:acyltransferase activity"/>
    <property type="evidence" value="ECO:0007669"/>
    <property type="project" value="UniProtKB-KW"/>
</dbReference>
<keyword evidence="3" id="KW-0997">Cell inner membrane</keyword>
<name>A0A6J4IM33_9CHLR</name>
<dbReference type="CDD" id="cd07984">
    <property type="entry name" value="LPLAT_LABLAT-like"/>
    <property type="match status" value="1"/>
</dbReference>
<evidence type="ECO:0000313" key="7">
    <source>
        <dbReference type="EMBL" id="CAA9256330.1"/>
    </source>
</evidence>
<keyword evidence="4" id="KW-0808">Transferase</keyword>
<evidence type="ECO:0008006" key="8">
    <source>
        <dbReference type="Google" id="ProtNLM"/>
    </source>
</evidence>
<evidence type="ECO:0000256" key="2">
    <source>
        <dbReference type="ARBA" id="ARBA00022475"/>
    </source>
</evidence>
<accession>A0A6J4IM33</accession>
<keyword evidence="5" id="KW-0472">Membrane</keyword>
<dbReference type="GO" id="GO:0005886">
    <property type="term" value="C:plasma membrane"/>
    <property type="evidence" value="ECO:0007669"/>
    <property type="project" value="UniProtKB-SubCell"/>
</dbReference>
<evidence type="ECO:0000256" key="5">
    <source>
        <dbReference type="ARBA" id="ARBA00023136"/>
    </source>
</evidence>
<keyword evidence="6" id="KW-0012">Acyltransferase</keyword>
<organism evidence="7">
    <name type="scientific">uncultured Chloroflexia bacterium</name>
    <dbReference type="NCBI Taxonomy" id="1672391"/>
    <lineage>
        <taxon>Bacteria</taxon>
        <taxon>Bacillati</taxon>
        <taxon>Chloroflexota</taxon>
        <taxon>Chloroflexia</taxon>
        <taxon>environmental samples</taxon>
    </lineage>
</organism>